<gene>
    <name evidence="1" type="ORF">A0H81_03001</name>
</gene>
<proteinExistence type="predicted"/>
<dbReference type="AlphaFoldDB" id="A0A1C7MH24"/>
<dbReference type="EMBL" id="LUGG01000003">
    <property type="protein sequence ID" value="OBZ76215.1"/>
    <property type="molecule type" value="Genomic_DNA"/>
</dbReference>
<evidence type="ECO:0000313" key="2">
    <source>
        <dbReference type="Proteomes" id="UP000092993"/>
    </source>
</evidence>
<comment type="caution">
    <text evidence="1">The sequence shown here is derived from an EMBL/GenBank/DDBJ whole genome shotgun (WGS) entry which is preliminary data.</text>
</comment>
<protein>
    <submittedName>
        <fullName evidence="1">Uncharacterized protein</fullName>
    </submittedName>
</protein>
<accession>A0A1C7MH24</accession>
<reference evidence="1 2" key="1">
    <citation type="submission" date="2016-03" db="EMBL/GenBank/DDBJ databases">
        <title>Whole genome sequencing of Grifola frondosa 9006-11.</title>
        <authorList>
            <person name="Min B."/>
            <person name="Park H."/>
            <person name="Kim J.-G."/>
            <person name="Cho H."/>
            <person name="Oh Y.-L."/>
            <person name="Kong W.-S."/>
            <person name="Choi I.-G."/>
        </authorList>
    </citation>
    <scope>NUCLEOTIDE SEQUENCE [LARGE SCALE GENOMIC DNA]</scope>
    <source>
        <strain evidence="1 2">9006-11</strain>
    </source>
</reference>
<dbReference type="Proteomes" id="UP000092993">
    <property type="component" value="Unassembled WGS sequence"/>
</dbReference>
<sequence>MLLSLNIIHESITSSTMEVSTPQTSPARISPPPILRFQHHLHRPSPVSRPACATADLFASKIPRSITAVMSPPFVLNAPFIGTAGQDCRRSSSRHVCVLCARPRERASREGKRRAPRDRAQQWGCCAGRDGLRRLYEAEAGVSGDSDAISACGAISV</sequence>
<name>A0A1C7MH24_GRIFR</name>
<organism evidence="1 2">
    <name type="scientific">Grifola frondosa</name>
    <name type="common">Maitake</name>
    <name type="synonym">Polyporus frondosus</name>
    <dbReference type="NCBI Taxonomy" id="5627"/>
    <lineage>
        <taxon>Eukaryota</taxon>
        <taxon>Fungi</taxon>
        <taxon>Dikarya</taxon>
        <taxon>Basidiomycota</taxon>
        <taxon>Agaricomycotina</taxon>
        <taxon>Agaricomycetes</taxon>
        <taxon>Polyporales</taxon>
        <taxon>Grifolaceae</taxon>
        <taxon>Grifola</taxon>
    </lineage>
</organism>
<keyword evidence="2" id="KW-1185">Reference proteome</keyword>
<evidence type="ECO:0000313" key="1">
    <source>
        <dbReference type="EMBL" id="OBZ76215.1"/>
    </source>
</evidence>